<dbReference type="Gene3D" id="3.30.1490.20">
    <property type="entry name" value="ATP-grasp fold, A domain"/>
    <property type="match status" value="1"/>
</dbReference>
<gene>
    <name evidence="1" type="ORF">LCGC14_2265270</name>
</gene>
<dbReference type="InterPro" id="IPR013815">
    <property type="entry name" value="ATP_grasp_subdomain_1"/>
</dbReference>
<proteinExistence type="predicted"/>
<name>A0A0F9CYK0_9ZZZZ</name>
<dbReference type="AlphaFoldDB" id="A0A0F9CYK0"/>
<dbReference type="GO" id="GO:0005524">
    <property type="term" value="F:ATP binding"/>
    <property type="evidence" value="ECO:0007669"/>
    <property type="project" value="InterPro"/>
</dbReference>
<accession>A0A0F9CYK0</accession>
<dbReference type="EMBL" id="LAZR01031194">
    <property type="protein sequence ID" value="KKL54453.1"/>
    <property type="molecule type" value="Genomic_DNA"/>
</dbReference>
<comment type="caution">
    <text evidence="1">The sequence shown here is derived from an EMBL/GenBank/DDBJ whole genome shotgun (WGS) entry which is preliminary data.</text>
</comment>
<reference evidence="1" key="1">
    <citation type="journal article" date="2015" name="Nature">
        <title>Complex archaea that bridge the gap between prokaryotes and eukaryotes.</title>
        <authorList>
            <person name="Spang A."/>
            <person name="Saw J.H."/>
            <person name="Jorgensen S.L."/>
            <person name="Zaremba-Niedzwiedzka K."/>
            <person name="Martijn J."/>
            <person name="Lind A.E."/>
            <person name="van Eijk R."/>
            <person name="Schleper C."/>
            <person name="Guy L."/>
            <person name="Ettema T.J."/>
        </authorList>
    </citation>
    <scope>NUCLEOTIDE SEQUENCE</scope>
</reference>
<feature type="non-terminal residue" evidence="1">
    <location>
        <position position="105"/>
    </location>
</feature>
<protein>
    <recommendedName>
        <fullName evidence="2">ATP-grasp domain-containing protein</fullName>
    </recommendedName>
</protein>
<evidence type="ECO:0000313" key="1">
    <source>
        <dbReference type="EMBL" id="KKL54453.1"/>
    </source>
</evidence>
<sequence length="105" mass="11726">MTVEPCLVIMRQKSSSLQSFPIAGTRGMVPRSQVYTVFGEVSTPFATVSFSKEAALESLEKHGYPQIIKPTVGSWGRMISKINDKDSAEGIIESREKMYPIYQIH</sequence>
<dbReference type="FunFam" id="3.30.1490.20:FF:000025">
    <property type="entry name" value="Alpha-aminoadipate--LysW ligase LysX protein"/>
    <property type="match status" value="1"/>
</dbReference>
<dbReference type="SUPFAM" id="SSF56059">
    <property type="entry name" value="Glutathione synthetase ATP-binding domain-like"/>
    <property type="match status" value="1"/>
</dbReference>
<organism evidence="1">
    <name type="scientific">marine sediment metagenome</name>
    <dbReference type="NCBI Taxonomy" id="412755"/>
    <lineage>
        <taxon>unclassified sequences</taxon>
        <taxon>metagenomes</taxon>
        <taxon>ecological metagenomes</taxon>
    </lineage>
</organism>
<evidence type="ECO:0008006" key="2">
    <source>
        <dbReference type="Google" id="ProtNLM"/>
    </source>
</evidence>